<gene>
    <name evidence="1" type="ORF">RO3G_02977</name>
</gene>
<dbReference type="VEuPathDB" id="FungiDB:RO3G_02977"/>
<name>I1BPZ3_RHIO9</name>
<dbReference type="GeneID" id="93609949"/>
<dbReference type="RefSeq" id="XP_067513669.1">
    <property type="nucleotide sequence ID" value="XM_067657568.1"/>
</dbReference>
<organism evidence="1 2">
    <name type="scientific">Rhizopus delemar (strain RA 99-880 / ATCC MYA-4621 / FGSC 9543 / NRRL 43880)</name>
    <name type="common">Mucormycosis agent</name>
    <name type="synonym">Rhizopus arrhizus var. delemar</name>
    <dbReference type="NCBI Taxonomy" id="246409"/>
    <lineage>
        <taxon>Eukaryota</taxon>
        <taxon>Fungi</taxon>
        <taxon>Fungi incertae sedis</taxon>
        <taxon>Mucoromycota</taxon>
        <taxon>Mucoromycotina</taxon>
        <taxon>Mucoromycetes</taxon>
        <taxon>Mucorales</taxon>
        <taxon>Mucorineae</taxon>
        <taxon>Rhizopodaceae</taxon>
        <taxon>Rhizopus</taxon>
    </lineage>
</organism>
<protein>
    <submittedName>
        <fullName evidence="1">Uncharacterized protein</fullName>
    </submittedName>
</protein>
<evidence type="ECO:0000313" key="2">
    <source>
        <dbReference type="Proteomes" id="UP000009138"/>
    </source>
</evidence>
<dbReference type="EMBL" id="CH476733">
    <property type="protein sequence ID" value="EIE78273.1"/>
    <property type="molecule type" value="Genomic_DNA"/>
</dbReference>
<keyword evidence="2" id="KW-1185">Reference proteome</keyword>
<sequence length="54" mass="6146">MGGFILLSNVGKKISLEQAYHPCPKLKIQVYDMNAHSVNGKIKCYHKMQENLLN</sequence>
<dbReference type="Proteomes" id="UP000009138">
    <property type="component" value="Unassembled WGS sequence"/>
</dbReference>
<accession>I1BPZ3</accession>
<dbReference type="InParanoid" id="I1BPZ3"/>
<reference evidence="1 2" key="1">
    <citation type="journal article" date="2009" name="PLoS Genet.">
        <title>Genomic analysis of the basal lineage fungus Rhizopus oryzae reveals a whole-genome duplication.</title>
        <authorList>
            <person name="Ma L.-J."/>
            <person name="Ibrahim A.S."/>
            <person name="Skory C."/>
            <person name="Grabherr M.G."/>
            <person name="Burger G."/>
            <person name="Butler M."/>
            <person name="Elias M."/>
            <person name="Idnurm A."/>
            <person name="Lang B.F."/>
            <person name="Sone T."/>
            <person name="Abe A."/>
            <person name="Calvo S.E."/>
            <person name="Corrochano L.M."/>
            <person name="Engels R."/>
            <person name="Fu J."/>
            <person name="Hansberg W."/>
            <person name="Kim J.-M."/>
            <person name="Kodira C.D."/>
            <person name="Koehrsen M.J."/>
            <person name="Liu B."/>
            <person name="Miranda-Saavedra D."/>
            <person name="O'Leary S."/>
            <person name="Ortiz-Castellanos L."/>
            <person name="Poulter R."/>
            <person name="Rodriguez-Romero J."/>
            <person name="Ruiz-Herrera J."/>
            <person name="Shen Y.-Q."/>
            <person name="Zeng Q."/>
            <person name="Galagan J."/>
            <person name="Birren B.W."/>
            <person name="Cuomo C.A."/>
            <person name="Wickes B.L."/>
        </authorList>
    </citation>
    <scope>NUCLEOTIDE SEQUENCE [LARGE SCALE GENOMIC DNA]</scope>
    <source>
        <strain evidence="2">RA 99-880 / ATCC MYA-4621 / FGSC 9543 / NRRL 43880</strain>
    </source>
</reference>
<proteinExistence type="predicted"/>
<dbReference type="AlphaFoldDB" id="I1BPZ3"/>
<evidence type="ECO:0000313" key="1">
    <source>
        <dbReference type="EMBL" id="EIE78273.1"/>
    </source>
</evidence>